<name>A0A2T3KN79_9GAMM</name>
<keyword evidence="1" id="KW-0812">Transmembrane</keyword>
<organism evidence="2 3">
    <name type="scientific">Photobacterium kishitanii</name>
    <dbReference type="NCBI Taxonomy" id="318456"/>
    <lineage>
        <taxon>Bacteria</taxon>
        <taxon>Pseudomonadati</taxon>
        <taxon>Pseudomonadota</taxon>
        <taxon>Gammaproteobacteria</taxon>
        <taxon>Vibrionales</taxon>
        <taxon>Vibrionaceae</taxon>
        <taxon>Photobacterium</taxon>
    </lineage>
</organism>
<gene>
    <name evidence="2" type="ORF">C9J27_03995</name>
</gene>
<dbReference type="AlphaFoldDB" id="A0A2T3KN79"/>
<sequence>MFINKDFASNRRISKYPPTDFIRLSSSVRKFSAILSVFSLIATLTSAYIVHSEITKNHKAYFVTSVGDDFKINYSDQIKLKIKKQLQNEHR</sequence>
<dbReference type="Proteomes" id="UP000241426">
    <property type="component" value="Unassembled WGS sequence"/>
</dbReference>
<keyword evidence="1" id="KW-0472">Membrane</keyword>
<comment type="caution">
    <text evidence="2">The sequence shown here is derived from an EMBL/GenBank/DDBJ whole genome shotgun (WGS) entry which is preliminary data.</text>
</comment>
<reference evidence="2 3" key="1">
    <citation type="submission" date="2018-01" db="EMBL/GenBank/DDBJ databases">
        <title>Whole genome sequencing of Histamine producing bacteria.</title>
        <authorList>
            <person name="Butler K."/>
        </authorList>
    </citation>
    <scope>NUCLEOTIDE SEQUENCE [LARGE SCALE GENOMIC DNA]</scope>
    <source>
        <strain evidence="2 3">FS-7.2</strain>
    </source>
</reference>
<evidence type="ECO:0000256" key="1">
    <source>
        <dbReference type="SAM" id="Phobius"/>
    </source>
</evidence>
<evidence type="ECO:0000313" key="3">
    <source>
        <dbReference type="Proteomes" id="UP000241426"/>
    </source>
</evidence>
<accession>A0A2T3KN79</accession>
<proteinExistence type="predicted"/>
<keyword evidence="1" id="KW-1133">Transmembrane helix</keyword>
<evidence type="ECO:0000313" key="2">
    <source>
        <dbReference type="EMBL" id="PSV01195.1"/>
    </source>
</evidence>
<protein>
    <submittedName>
        <fullName evidence="2">Uncharacterized protein</fullName>
    </submittedName>
</protein>
<dbReference type="EMBL" id="PYNF01000002">
    <property type="protein sequence ID" value="PSV01195.1"/>
    <property type="molecule type" value="Genomic_DNA"/>
</dbReference>
<feature type="transmembrane region" description="Helical" evidence="1">
    <location>
        <begin position="31"/>
        <end position="50"/>
    </location>
</feature>